<reference evidence="2" key="1">
    <citation type="submission" date="2023-05" db="EMBL/GenBank/DDBJ databases">
        <authorList>
            <person name="Stuckert A."/>
        </authorList>
    </citation>
    <scope>NUCLEOTIDE SEQUENCE</scope>
</reference>
<proteinExistence type="predicted"/>
<accession>A0ABN9FTZ9</accession>
<protein>
    <submittedName>
        <fullName evidence="2">Uncharacterized protein</fullName>
    </submittedName>
</protein>
<name>A0ABN9FTZ9_9NEOB</name>
<keyword evidence="3" id="KW-1185">Reference proteome</keyword>
<dbReference type="Proteomes" id="UP001162483">
    <property type="component" value="Unassembled WGS sequence"/>
</dbReference>
<evidence type="ECO:0000313" key="3">
    <source>
        <dbReference type="Proteomes" id="UP001162483"/>
    </source>
</evidence>
<comment type="caution">
    <text evidence="2">The sequence shown here is derived from an EMBL/GenBank/DDBJ whole genome shotgun (WGS) entry which is preliminary data.</text>
</comment>
<dbReference type="EMBL" id="CATNWA010017361">
    <property type="protein sequence ID" value="CAI9599856.1"/>
    <property type="molecule type" value="Genomic_DNA"/>
</dbReference>
<evidence type="ECO:0000256" key="1">
    <source>
        <dbReference type="SAM" id="MobiDB-lite"/>
    </source>
</evidence>
<feature type="region of interest" description="Disordered" evidence="1">
    <location>
        <begin position="1"/>
        <end position="20"/>
    </location>
</feature>
<sequence length="78" mass="8228">MQPGRSGKGGRRASTPPLLIHTRPNALNMGGCFRAGGAPLPKHLVPMLMGTRASIPQPWLLVVGVCGWGAYQNLEAPL</sequence>
<gene>
    <name evidence="2" type="ORF">SPARVUS_LOCUS12676690</name>
</gene>
<organism evidence="2 3">
    <name type="scientific">Staurois parvus</name>
    <dbReference type="NCBI Taxonomy" id="386267"/>
    <lineage>
        <taxon>Eukaryota</taxon>
        <taxon>Metazoa</taxon>
        <taxon>Chordata</taxon>
        <taxon>Craniata</taxon>
        <taxon>Vertebrata</taxon>
        <taxon>Euteleostomi</taxon>
        <taxon>Amphibia</taxon>
        <taxon>Batrachia</taxon>
        <taxon>Anura</taxon>
        <taxon>Neobatrachia</taxon>
        <taxon>Ranoidea</taxon>
        <taxon>Ranidae</taxon>
        <taxon>Staurois</taxon>
    </lineage>
</organism>
<evidence type="ECO:0000313" key="2">
    <source>
        <dbReference type="EMBL" id="CAI9599856.1"/>
    </source>
</evidence>